<feature type="region of interest" description="Disordered" evidence="1">
    <location>
        <begin position="11"/>
        <end position="35"/>
    </location>
</feature>
<dbReference type="AlphaFoldDB" id="A0A4Y2TWS2"/>
<reference evidence="2 3" key="1">
    <citation type="journal article" date="2019" name="Sci. Rep.">
        <title>Orb-weaving spider Araneus ventricosus genome elucidates the spidroin gene catalogue.</title>
        <authorList>
            <person name="Kono N."/>
            <person name="Nakamura H."/>
            <person name="Ohtoshi R."/>
            <person name="Moran D.A.P."/>
            <person name="Shinohara A."/>
            <person name="Yoshida Y."/>
            <person name="Fujiwara M."/>
            <person name="Mori M."/>
            <person name="Tomita M."/>
            <person name="Arakawa K."/>
        </authorList>
    </citation>
    <scope>NUCLEOTIDE SEQUENCE [LARGE SCALE GENOMIC DNA]</scope>
</reference>
<evidence type="ECO:0000313" key="2">
    <source>
        <dbReference type="EMBL" id="GBO04501.1"/>
    </source>
</evidence>
<name>A0A4Y2TWS2_ARAVE</name>
<proteinExistence type="predicted"/>
<accession>A0A4Y2TWS2</accession>
<evidence type="ECO:0000256" key="1">
    <source>
        <dbReference type="SAM" id="MobiDB-lite"/>
    </source>
</evidence>
<evidence type="ECO:0000313" key="3">
    <source>
        <dbReference type="Proteomes" id="UP000499080"/>
    </source>
</evidence>
<dbReference type="EMBL" id="BGPR01031426">
    <property type="protein sequence ID" value="GBO04501.1"/>
    <property type="molecule type" value="Genomic_DNA"/>
</dbReference>
<comment type="caution">
    <text evidence="2">The sequence shown here is derived from an EMBL/GenBank/DDBJ whole genome shotgun (WGS) entry which is preliminary data.</text>
</comment>
<sequence>MSLFRCFNAEKVTSPTNQSSARPCPRVRSPPENHETSAELSKRFFFSSSIHESRWSGEDWCVLQLRHTGKTFCPIATDDSVSNTTGERFMVKEESAASVGTRPWTPEGRSLTLSIAFML</sequence>
<dbReference type="Proteomes" id="UP000499080">
    <property type="component" value="Unassembled WGS sequence"/>
</dbReference>
<protein>
    <submittedName>
        <fullName evidence="2">Uncharacterized protein</fullName>
    </submittedName>
</protein>
<keyword evidence="3" id="KW-1185">Reference proteome</keyword>
<feature type="compositionally biased region" description="Polar residues" evidence="1">
    <location>
        <begin position="11"/>
        <end position="21"/>
    </location>
</feature>
<gene>
    <name evidence="2" type="ORF">AVEN_253105_1</name>
</gene>
<organism evidence="2 3">
    <name type="scientific">Araneus ventricosus</name>
    <name type="common">Orbweaver spider</name>
    <name type="synonym">Epeira ventricosa</name>
    <dbReference type="NCBI Taxonomy" id="182803"/>
    <lineage>
        <taxon>Eukaryota</taxon>
        <taxon>Metazoa</taxon>
        <taxon>Ecdysozoa</taxon>
        <taxon>Arthropoda</taxon>
        <taxon>Chelicerata</taxon>
        <taxon>Arachnida</taxon>
        <taxon>Araneae</taxon>
        <taxon>Araneomorphae</taxon>
        <taxon>Entelegynae</taxon>
        <taxon>Araneoidea</taxon>
        <taxon>Araneidae</taxon>
        <taxon>Araneus</taxon>
    </lineage>
</organism>